<organism evidence="1 2">
    <name type="scientific">Veillonella tobetsuensis</name>
    <dbReference type="NCBI Taxonomy" id="1110546"/>
    <lineage>
        <taxon>Bacteria</taxon>
        <taxon>Bacillati</taxon>
        <taxon>Bacillota</taxon>
        <taxon>Negativicutes</taxon>
        <taxon>Veillonellales</taxon>
        <taxon>Veillonellaceae</taxon>
        <taxon>Veillonella</taxon>
    </lineage>
</organism>
<gene>
    <name evidence="1" type="ORF">VTHSUH11_00815</name>
</gene>
<sequence length="191" mass="22115">MKRMYLLLLWLLPFIMLPIYSQAISQSELRGSSRYVQFKSVADYKVYYVDMESITPITATEGHRRITVTVYALVDGEDYIAAVKMEYDYQLDRSLRQLLSKHDVLKSQGQDSPYISVWRDKQANIGITCRILGVKGYTLSGNSIAELYKIDNVYKDISELSFKGNQYKMLNAIYKQAYGIYFDDEMSSKLL</sequence>
<evidence type="ECO:0000313" key="2">
    <source>
        <dbReference type="Proteomes" id="UP000238877"/>
    </source>
</evidence>
<proteinExistence type="predicted"/>
<dbReference type="STRING" id="1110546.GCA_001078375_01489"/>
<comment type="caution">
    <text evidence="1">The sequence shown here is derived from an EMBL/GenBank/DDBJ whole genome shotgun (WGS) entry which is preliminary data.</text>
</comment>
<accession>A0A2S7ZRY0</accession>
<reference evidence="1 2" key="1">
    <citation type="submission" date="2018-01" db="EMBL/GenBank/DDBJ databases">
        <title>Draft genome sequences of clinical isolates and type strains of oral Veillonella including Veillonella infantum sp., nov.</title>
        <authorList>
            <person name="Mashima I."/>
            <person name="Liao Y.-C."/>
            <person name="Sabharwal A."/>
            <person name="Haase E.M."/>
            <person name="Nakazawa F."/>
            <person name="Scannapieco F.A."/>
        </authorList>
    </citation>
    <scope>NUCLEOTIDE SEQUENCE [LARGE SCALE GENOMIC DNA]</scope>
    <source>
        <strain evidence="1 2">Y6</strain>
    </source>
</reference>
<dbReference type="RefSeq" id="WP_105092291.1">
    <property type="nucleotide sequence ID" value="NZ_PPDF01000002.1"/>
</dbReference>
<dbReference type="EMBL" id="PPDF01000002">
    <property type="protein sequence ID" value="PQL26026.1"/>
    <property type="molecule type" value="Genomic_DNA"/>
</dbReference>
<name>A0A2S7ZRY0_9FIRM</name>
<protein>
    <submittedName>
        <fullName evidence="1">Uncharacterized protein</fullName>
    </submittedName>
</protein>
<evidence type="ECO:0000313" key="1">
    <source>
        <dbReference type="EMBL" id="PQL26026.1"/>
    </source>
</evidence>
<dbReference type="AlphaFoldDB" id="A0A2S7ZRY0"/>
<dbReference type="Proteomes" id="UP000238877">
    <property type="component" value="Unassembled WGS sequence"/>
</dbReference>